<dbReference type="SUPFAM" id="SSF110296">
    <property type="entry name" value="Oligoxyloglucan reducing end-specific cellobiohydrolase"/>
    <property type="match status" value="1"/>
</dbReference>
<dbReference type="Pfam" id="PF18962">
    <property type="entry name" value="Por_Secre_tail"/>
    <property type="match status" value="1"/>
</dbReference>
<feature type="chain" id="PRO_5047026007" evidence="2">
    <location>
        <begin position="27"/>
        <end position="441"/>
    </location>
</feature>
<dbReference type="InterPro" id="IPR015943">
    <property type="entry name" value="WD40/YVTN_repeat-like_dom_sf"/>
</dbReference>
<evidence type="ECO:0000256" key="2">
    <source>
        <dbReference type="SAM" id="SignalP"/>
    </source>
</evidence>
<accession>A0ABV2LV35</accession>
<dbReference type="NCBIfam" id="TIGR04183">
    <property type="entry name" value="Por_Secre_tail"/>
    <property type="match status" value="1"/>
</dbReference>
<organism evidence="4 5">
    <name type="scientific">Moheibacter stercoris</name>
    <dbReference type="NCBI Taxonomy" id="1628251"/>
    <lineage>
        <taxon>Bacteria</taxon>
        <taxon>Pseudomonadati</taxon>
        <taxon>Bacteroidota</taxon>
        <taxon>Flavobacteriia</taxon>
        <taxon>Flavobacteriales</taxon>
        <taxon>Weeksellaceae</taxon>
        <taxon>Moheibacter</taxon>
    </lineage>
</organism>
<evidence type="ECO:0000313" key="5">
    <source>
        <dbReference type="Proteomes" id="UP001549146"/>
    </source>
</evidence>
<proteinExistence type="predicted"/>
<dbReference type="RefSeq" id="WP_354509627.1">
    <property type="nucleotide sequence ID" value="NZ_JBEPMO010000012.1"/>
</dbReference>
<dbReference type="CDD" id="cd15482">
    <property type="entry name" value="Sialidase_non-viral"/>
    <property type="match status" value="1"/>
</dbReference>
<evidence type="ECO:0000313" key="4">
    <source>
        <dbReference type="EMBL" id="MET3732420.1"/>
    </source>
</evidence>
<feature type="domain" description="Secretion system C-terminal sorting" evidence="3">
    <location>
        <begin position="374"/>
        <end position="440"/>
    </location>
</feature>
<protein>
    <submittedName>
        <fullName evidence="4">Photosystem II stability/assembly factor-like uncharacterized protein</fullName>
    </submittedName>
</protein>
<evidence type="ECO:0000259" key="3">
    <source>
        <dbReference type="Pfam" id="PF18962"/>
    </source>
</evidence>
<sequence length="441" mass="46365">MKKFYFLAIALTGVLASAQLSWQPQATNFSPSWGIDEINIVNENVVWATAYDGTGAGTYPKDFAVTSNGGTSWVAKTAEEMPAAALFSDIYAFSSTTAFIITAPSSGGASSNGIWKTTDGGDNWTKYSGAIFNNSASFANHIYFWDENNGYAGGDPVANKFEMYKTTDGGNTWTVISTAPAPQNGDEFTYVGVKEVHGDNIWLGTSTGRILRSTDRGNTWTAHISPAMDFGGVITEGSSASFAFSSATNGLLITNDNGFAVLYETTNGGESWTDITPNGPWYYGDIAYVPGTPNTYVSTGINSAAPMGSSYSTDGGLNWIEIDAGEQRGKVEFLNGTTGWCGQFSDGPGGSTGIMKFQGSLAVSDVVAKSNLQVYPNPATSVVNFSAKNQITGVVLADMTGKVVAKSTSSSINVSSLAAGVYVAQVKYANGSVENTKVIVK</sequence>
<dbReference type="PANTHER" id="PTHR47199:SF2">
    <property type="entry name" value="PHOTOSYSTEM II STABILITY_ASSEMBLY FACTOR HCF136, CHLOROPLASTIC"/>
    <property type="match status" value="1"/>
</dbReference>
<name>A0ABV2LV35_9FLAO</name>
<comment type="caution">
    <text evidence="4">The sequence shown here is derived from an EMBL/GenBank/DDBJ whole genome shotgun (WGS) entry which is preliminary data.</text>
</comment>
<dbReference type="InterPro" id="IPR026444">
    <property type="entry name" value="Secre_tail"/>
</dbReference>
<dbReference type="PANTHER" id="PTHR47199">
    <property type="entry name" value="PHOTOSYSTEM II STABILITY/ASSEMBLY FACTOR HCF136, CHLOROPLASTIC"/>
    <property type="match status" value="1"/>
</dbReference>
<gene>
    <name evidence="4" type="ORF">ABID46_002009</name>
</gene>
<reference evidence="4 5" key="1">
    <citation type="submission" date="2024-06" db="EMBL/GenBank/DDBJ databases">
        <title>Genomic Encyclopedia of Type Strains, Phase IV (KMG-IV): sequencing the most valuable type-strain genomes for metagenomic binning, comparative biology and taxonomic classification.</title>
        <authorList>
            <person name="Goeker M."/>
        </authorList>
    </citation>
    <scope>NUCLEOTIDE SEQUENCE [LARGE SCALE GENOMIC DNA]</scope>
    <source>
        <strain evidence="4 5">DSM 29388</strain>
    </source>
</reference>
<feature type="signal peptide" evidence="2">
    <location>
        <begin position="1"/>
        <end position="26"/>
    </location>
</feature>
<dbReference type="Proteomes" id="UP001549146">
    <property type="component" value="Unassembled WGS sequence"/>
</dbReference>
<keyword evidence="1 2" id="KW-0732">Signal</keyword>
<dbReference type="Gene3D" id="2.130.10.10">
    <property type="entry name" value="YVTN repeat-like/Quinoprotein amine dehydrogenase"/>
    <property type="match status" value="2"/>
</dbReference>
<dbReference type="EMBL" id="JBEPMO010000012">
    <property type="protein sequence ID" value="MET3732420.1"/>
    <property type="molecule type" value="Genomic_DNA"/>
</dbReference>
<keyword evidence="5" id="KW-1185">Reference proteome</keyword>
<evidence type="ECO:0000256" key="1">
    <source>
        <dbReference type="ARBA" id="ARBA00022729"/>
    </source>
</evidence>